<evidence type="ECO:0000259" key="3">
    <source>
        <dbReference type="PROSITE" id="PS51186"/>
    </source>
</evidence>
<keyword evidence="5" id="KW-1185">Reference proteome</keyword>
<dbReference type="InterPro" id="IPR016181">
    <property type="entry name" value="Acyl_CoA_acyltransferase"/>
</dbReference>
<accession>S5ST34</accession>
<dbReference type="AlphaFoldDB" id="S5ST34"/>
<dbReference type="HOGENOM" id="CLU_013985_4_4_11"/>
<dbReference type="Gene3D" id="3.40.630.30">
    <property type="match status" value="1"/>
</dbReference>
<dbReference type="SUPFAM" id="SSF55729">
    <property type="entry name" value="Acyl-CoA N-acyltransferases (Nat)"/>
    <property type="match status" value="1"/>
</dbReference>
<dbReference type="PROSITE" id="PS51186">
    <property type="entry name" value="GNAT"/>
    <property type="match status" value="1"/>
</dbReference>
<dbReference type="EMBL" id="CP003924">
    <property type="protein sequence ID" value="AGS34314.1"/>
    <property type="molecule type" value="Genomic_DNA"/>
</dbReference>
<reference evidence="4 5" key="1">
    <citation type="submission" date="2012-11" db="EMBL/GenBank/DDBJ databases">
        <title>The complete genome sequence of Corynebacterium maris Coryn-1 (=DSM 45190).</title>
        <authorList>
            <person name="Schaffert L."/>
            <person name="Albersmeier A."/>
            <person name="Kalinowski J."/>
            <person name="Ruckert C."/>
        </authorList>
    </citation>
    <scope>NUCLEOTIDE SEQUENCE [LARGE SCALE GENOMIC DNA]</scope>
    <source>
        <strain evidence="5">Coryn-1</strain>
    </source>
</reference>
<dbReference type="PANTHER" id="PTHR43072">
    <property type="entry name" value="N-ACETYLTRANSFERASE"/>
    <property type="match status" value="1"/>
</dbReference>
<dbReference type="Pfam" id="PF13420">
    <property type="entry name" value="Acetyltransf_4"/>
    <property type="match status" value="1"/>
</dbReference>
<dbReference type="CDD" id="cd04301">
    <property type="entry name" value="NAT_SF"/>
    <property type="match status" value="1"/>
</dbReference>
<proteinExistence type="predicted"/>
<evidence type="ECO:0000313" key="4">
    <source>
        <dbReference type="EMBL" id="AGS34314.1"/>
    </source>
</evidence>
<evidence type="ECO:0000256" key="1">
    <source>
        <dbReference type="ARBA" id="ARBA00022679"/>
    </source>
</evidence>
<dbReference type="Proteomes" id="UP000015388">
    <property type="component" value="Chromosome"/>
</dbReference>
<name>S5ST34_9CORY</name>
<dbReference type="eggNOG" id="COG1247">
    <property type="taxonomic scope" value="Bacteria"/>
</dbReference>
<keyword evidence="2" id="KW-0012">Acyltransferase</keyword>
<protein>
    <submittedName>
        <fullName evidence="4">Acetyltransferase</fullName>
    </submittedName>
</protein>
<gene>
    <name evidence="4" type="ORF">B841_04155</name>
</gene>
<dbReference type="PANTHER" id="PTHR43072:SF23">
    <property type="entry name" value="UPF0039 PROTEIN C11D3.02C"/>
    <property type="match status" value="1"/>
</dbReference>
<dbReference type="KEGG" id="cmd:B841_04155"/>
<dbReference type="InterPro" id="IPR000182">
    <property type="entry name" value="GNAT_dom"/>
</dbReference>
<dbReference type="OrthoDB" id="3173333at2"/>
<dbReference type="RefSeq" id="WP_020934247.1">
    <property type="nucleotide sequence ID" value="NC_021915.1"/>
</dbReference>
<dbReference type="PATRIC" id="fig|1224163.3.peg.830"/>
<organism evidence="4 5">
    <name type="scientific">Corynebacterium maris DSM 45190</name>
    <dbReference type="NCBI Taxonomy" id="1224163"/>
    <lineage>
        <taxon>Bacteria</taxon>
        <taxon>Bacillati</taxon>
        <taxon>Actinomycetota</taxon>
        <taxon>Actinomycetes</taxon>
        <taxon>Mycobacteriales</taxon>
        <taxon>Corynebacteriaceae</taxon>
        <taxon>Corynebacterium</taxon>
    </lineage>
</organism>
<evidence type="ECO:0000313" key="5">
    <source>
        <dbReference type="Proteomes" id="UP000015388"/>
    </source>
</evidence>
<feature type="domain" description="N-acetyltransferase" evidence="3">
    <location>
        <begin position="1"/>
        <end position="165"/>
    </location>
</feature>
<sequence>MQIRAASHNDLPSLIDIQNQAILNSTASWRFDELTLEERTQWLDYQFDTGYPVYVAEEEDGTVLGYASYRPFDTITGYRYTVENSVYVSDLAHGKGVGSKLMQAMIDHANDSNKVHVILANITGDNLASQKLHRKFGFVKVGHFPEAGHKFDQWLDLTYWQLTIPMDPVLVED</sequence>
<keyword evidence="1 4" id="KW-0808">Transferase</keyword>
<dbReference type="GO" id="GO:0016747">
    <property type="term" value="F:acyltransferase activity, transferring groups other than amino-acyl groups"/>
    <property type="evidence" value="ECO:0007669"/>
    <property type="project" value="InterPro"/>
</dbReference>
<evidence type="ECO:0000256" key="2">
    <source>
        <dbReference type="ARBA" id="ARBA00023315"/>
    </source>
</evidence>